<comment type="caution">
    <text evidence="1">The sequence shown here is derived from an EMBL/GenBank/DDBJ whole genome shotgun (WGS) entry which is preliminary data.</text>
</comment>
<dbReference type="AlphaFoldDB" id="A0A1L9B2R7"/>
<sequence length="89" mass="9803">MPALTQPRMPSSELHATAVPVEQRHAQLLLEPADARGDVGLHRVQLLRRPADSPRAGHGLEDLEFGCIHVGTSWGARRGGLGESHRWER</sequence>
<reference evidence="1 2" key="2">
    <citation type="submission" date="2016-12" db="EMBL/GenBank/DDBJ databases">
        <title>Draft Genome Sequence of Cystobacter ferrugineus Strain Cbfe23.</title>
        <authorList>
            <person name="Akbar S."/>
            <person name="Dowd S.E."/>
            <person name="Stevens D.C."/>
        </authorList>
    </citation>
    <scope>NUCLEOTIDE SEQUENCE [LARGE SCALE GENOMIC DNA]</scope>
    <source>
        <strain evidence="1 2">Cbfe23</strain>
    </source>
</reference>
<protein>
    <submittedName>
        <fullName evidence="1">Uncharacterized protein</fullName>
    </submittedName>
</protein>
<reference evidence="2" key="1">
    <citation type="submission" date="2016-11" db="EMBL/GenBank/DDBJ databases">
        <authorList>
            <person name="Shukria A."/>
            <person name="Stevens D.C."/>
        </authorList>
    </citation>
    <scope>NUCLEOTIDE SEQUENCE [LARGE SCALE GENOMIC DNA]</scope>
    <source>
        <strain evidence="2">Cbfe23</strain>
    </source>
</reference>
<name>A0A1L9B2R7_9BACT</name>
<accession>A0A1L9B2R7</accession>
<gene>
    <name evidence="1" type="ORF">BON30_32855</name>
</gene>
<proteinExistence type="predicted"/>
<keyword evidence="2" id="KW-1185">Reference proteome</keyword>
<dbReference type="EMBL" id="MPIN01000010">
    <property type="protein sequence ID" value="OJH36547.1"/>
    <property type="molecule type" value="Genomic_DNA"/>
</dbReference>
<dbReference type="STRING" id="83449.BON30_32855"/>
<evidence type="ECO:0000313" key="1">
    <source>
        <dbReference type="EMBL" id="OJH36547.1"/>
    </source>
</evidence>
<evidence type="ECO:0000313" key="2">
    <source>
        <dbReference type="Proteomes" id="UP000182229"/>
    </source>
</evidence>
<organism evidence="1 2">
    <name type="scientific">Cystobacter ferrugineus</name>
    <dbReference type="NCBI Taxonomy" id="83449"/>
    <lineage>
        <taxon>Bacteria</taxon>
        <taxon>Pseudomonadati</taxon>
        <taxon>Myxococcota</taxon>
        <taxon>Myxococcia</taxon>
        <taxon>Myxococcales</taxon>
        <taxon>Cystobacterineae</taxon>
        <taxon>Archangiaceae</taxon>
        <taxon>Cystobacter</taxon>
    </lineage>
</organism>
<dbReference type="Proteomes" id="UP000182229">
    <property type="component" value="Unassembled WGS sequence"/>
</dbReference>